<reference evidence="2 3" key="1">
    <citation type="journal article" date="2022" name="Res Sq">
        <title>Evolution of multicellular longitudinally dividing oral cavity symbionts (Neisseriaceae).</title>
        <authorList>
            <person name="Nyongesa S."/>
            <person name="Weber P."/>
            <person name="Bernet E."/>
            <person name="Pullido F."/>
            <person name="Nieckarz M."/>
            <person name="Delaby M."/>
            <person name="Nieves C."/>
            <person name="Viehboeck T."/>
            <person name="Krause N."/>
            <person name="Rivera-Millot A."/>
            <person name="Nakamura A."/>
            <person name="Vischer N."/>
            <person name="VanNieuwenhze M."/>
            <person name="Brun Y."/>
            <person name="Cava F."/>
            <person name="Bulgheresi S."/>
            <person name="Veyrier F."/>
        </authorList>
    </citation>
    <scope>NUCLEOTIDE SEQUENCE [LARGE SCALE GENOMIC DNA]</scope>
    <source>
        <strain evidence="2 3">CCUG 63373m</strain>
    </source>
</reference>
<protein>
    <recommendedName>
        <fullName evidence="4">Pilus assembly protein PilP</fullName>
    </recommendedName>
</protein>
<keyword evidence="1" id="KW-0732">Signal</keyword>
<evidence type="ECO:0000313" key="3">
    <source>
        <dbReference type="Proteomes" id="UP000829817"/>
    </source>
</evidence>
<evidence type="ECO:0000256" key="1">
    <source>
        <dbReference type="SAM" id="SignalP"/>
    </source>
</evidence>
<keyword evidence="3" id="KW-1185">Reference proteome</keyword>
<dbReference type="EMBL" id="CP091508">
    <property type="protein sequence ID" value="UOO82151.1"/>
    <property type="molecule type" value="Genomic_DNA"/>
</dbReference>
<evidence type="ECO:0008006" key="4">
    <source>
        <dbReference type="Google" id="ProtNLM"/>
    </source>
</evidence>
<accession>A0ABY4DTG6</accession>
<feature type="signal peptide" evidence="1">
    <location>
        <begin position="1"/>
        <end position="18"/>
    </location>
</feature>
<proteinExistence type="predicted"/>
<sequence>MRYFFAVCVLLCTSMVWAQRAIPQDMDVAVLKRVSYPQIVLSNDGLSWLKILTLGWLDRSAVFEVAPAVRIRDEHNRFIVRGKLVAKTGKTVAVRRDGGNRILEIWVLSEPERQVFEQLGREVF</sequence>
<name>A0ABY4DTG6_9NEIS</name>
<gene>
    <name evidence="2" type="ORF">LVJ83_01335</name>
</gene>
<feature type="chain" id="PRO_5045306545" description="Pilus assembly protein PilP" evidence="1">
    <location>
        <begin position="19"/>
        <end position="124"/>
    </location>
</feature>
<dbReference type="RefSeq" id="WP_244785571.1">
    <property type="nucleotide sequence ID" value="NZ_CP091508.1"/>
</dbReference>
<dbReference type="Proteomes" id="UP000829817">
    <property type="component" value="Chromosome"/>
</dbReference>
<evidence type="ECO:0000313" key="2">
    <source>
        <dbReference type="EMBL" id="UOO82151.1"/>
    </source>
</evidence>
<organism evidence="2 3">
    <name type="scientific">Uruburuella testudinis</name>
    <dbReference type="NCBI Taxonomy" id="1282863"/>
    <lineage>
        <taxon>Bacteria</taxon>
        <taxon>Pseudomonadati</taxon>
        <taxon>Pseudomonadota</taxon>
        <taxon>Betaproteobacteria</taxon>
        <taxon>Neisseriales</taxon>
        <taxon>Neisseriaceae</taxon>
        <taxon>Uruburuella</taxon>
    </lineage>
</organism>